<dbReference type="KEGG" id="fax:FUAX_11560"/>
<evidence type="ECO:0000259" key="1">
    <source>
        <dbReference type="Pfam" id="PF12680"/>
    </source>
</evidence>
<gene>
    <name evidence="2" type="ORF">FUAX_11560</name>
</gene>
<evidence type="ECO:0000313" key="3">
    <source>
        <dbReference type="Proteomes" id="UP001348817"/>
    </source>
</evidence>
<protein>
    <recommendedName>
        <fullName evidence="1">SnoaL-like domain-containing protein</fullName>
    </recommendedName>
</protein>
<sequence length="126" mass="14333">MITEEERNTLLDAVKRASETWKLAFNGKCADGCVAQYETDAVMHAQPFGTFKGHNEIRKFWQKLIDHGFTDIKYSNTEIEVIDKHTAALSAEWSMNKASGVIHKELWILQNDGSAKLKEDDFEAVE</sequence>
<dbReference type="EMBL" id="AP025314">
    <property type="protein sequence ID" value="BDD08724.1"/>
    <property type="molecule type" value="Genomic_DNA"/>
</dbReference>
<keyword evidence="3" id="KW-1185">Reference proteome</keyword>
<feature type="domain" description="SnoaL-like" evidence="1">
    <location>
        <begin position="24"/>
        <end position="95"/>
    </location>
</feature>
<evidence type="ECO:0000313" key="2">
    <source>
        <dbReference type="EMBL" id="BDD08724.1"/>
    </source>
</evidence>
<dbReference type="AlphaFoldDB" id="A0AAU9CQN2"/>
<dbReference type="InterPro" id="IPR037401">
    <property type="entry name" value="SnoaL-like"/>
</dbReference>
<accession>A0AAU9CQN2</accession>
<dbReference type="Gene3D" id="3.10.450.50">
    <property type="match status" value="1"/>
</dbReference>
<name>A0AAU9CQN2_9BACT</name>
<dbReference type="SUPFAM" id="SSF54427">
    <property type="entry name" value="NTF2-like"/>
    <property type="match status" value="1"/>
</dbReference>
<proteinExistence type="predicted"/>
<dbReference type="Pfam" id="PF12680">
    <property type="entry name" value="SnoaL_2"/>
    <property type="match status" value="1"/>
</dbReference>
<organism evidence="2 3">
    <name type="scientific">Fulvitalea axinellae</name>
    <dbReference type="NCBI Taxonomy" id="1182444"/>
    <lineage>
        <taxon>Bacteria</taxon>
        <taxon>Pseudomonadati</taxon>
        <taxon>Bacteroidota</taxon>
        <taxon>Cytophagia</taxon>
        <taxon>Cytophagales</taxon>
        <taxon>Persicobacteraceae</taxon>
        <taxon>Fulvitalea</taxon>
    </lineage>
</organism>
<dbReference type="RefSeq" id="WP_338393965.1">
    <property type="nucleotide sequence ID" value="NZ_AP025314.1"/>
</dbReference>
<dbReference type="Proteomes" id="UP001348817">
    <property type="component" value="Chromosome"/>
</dbReference>
<reference evidence="2 3" key="1">
    <citation type="submission" date="2021-12" db="EMBL/GenBank/DDBJ databases">
        <title>Genome sequencing of bacteria with rrn-lacking chromosome and rrn-plasmid.</title>
        <authorList>
            <person name="Anda M."/>
            <person name="Iwasaki W."/>
        </authorList>
    </citation>
    <scope>NUCLEOTIDE SEQUENCE [LARGE SCALE GENOMIC DNA]</scope>
    <source>
        <strain evidence="2 3">DSM 100852</strain>
    </source>
</reference>
<dbReference type="InterPro" id="IPR032710">
    <property type="entry name" value="NTF2-like_dom_sf"/>
</dbReference>